<evidence type="ECO:0000313" key="1">
    <source>
        <dbReference type="EMBL" id="CCA15381.1"/>
    </source>
</evidence>
<name>F0W2U5_9STRA</name>
<gene>
    <name evidence="1" type="primary">AlNc14C11G1325</name>
    <name evidence="1" type="ORF">ALNC14_015240</name>
</gene>
<dbReference type="EMBL" id="FR824056">
    <property type="protein sequence ID" value="CCA15381.1"/>
    <property type="molecule type" value="Genomic_DNA"/>
</dbReference>
<organism evidence="1">
    <name type="scientific">Albugo laibachii Nc14</name>
    <dbReference type="NCBI Taxonomy" id="890382"/>
    <lineage>
        <taxon>Eukaryota</taxon>
        <taxon>Sar</taxon>
        <taxon>Stramenopiles</taxon>
        <taxon>Oomycota</taxon>
        <taxon>Peronosporomycetes</taxon>
        <taxon>Albuginales</taxon>
        <taxon>Albuginaceae</taxon>
        <taxon>Albugo</taxon>
    </lineage>
</organism>
<reference evidence="1" key="1">
    <citation type="journal article" date="2011" name="PLoS Biol.">
        <title>Gene gain and loss during evolution of obligate parasitism in the white rust pathogen of Arabidopsis thaliana.</title>
        <authorList>
            <person name="Kemen E."/>
            <person name="Gardiner A."/>
            <person name="Schultz-Larsen T."/>
            <person name="Kemen A.C."/>
            <person name="Balmuth A.L."/>
            <person name="Robert-Seilaniantz A."/>
            <person name="Bailey K."/>
            <person name="Holub E."/>
            <person name="Studholme D.J."/>
            <person name="Maclean D."/>
            <person name="Jones J.D."/>
        </authorList>
    </citation>
    <scope>NUCLEOTIDE SEQUENCE</scope>
</reference>
<dbReference type="AlphaFoldDB" id="F0W2U5"/>
<reference evidence="1" key="2">
    <citation type="submission" date="2011-02" db="EMBL/GenBank/DDBJ databases">
        <authorList>
            <person name="MacLean D."/>
        </authorList>
    </citation>
    <scope>NUCLEOTIDE SEQUENCE</scope>
</reference>
<accession>F0W2U5</accession>
<sequence length="137" mass="15893">MFKKKQLLSSLIVRSPRHPSKSKLYDQRLPSPTRIKSSGRLATSAFRYPRNVSTTILRVLKDRTMNLSTQAMNQSSMHKSLILRRNVGCSGSSVDPQLREVEDPDCHMAHHHEEALQIFIMKFTSLSNHFHRMEYEK</sequence>
<proteinExistence type="predicted"/>
<dbReference type="HOGENOM" id="CLU_1868932_0_0_1"/>
<protein>
    <submittedName>
        <fullName evidence="1">AlNc14C11G1325 protein</fullName>
    </submittedName>
</protein>